<sequence length="72" mass="8218">MHYPAKAFSKNGKDTIVAKKDPKAILGQRRGATEGDLEKVRQMYCKKNANTDDGLDEVEDNRLLDELVEYFE</sequence>
<evidence type="ECO:0000259" key="3">
    <source>
        <dbReference type="PROSITE" id="PS51864"/>
    </source>
</evidence>
<name>A0A1S3DEC3_DIACI</name>
<dbReference type="STRING" id="121845.A0A1S3DEC3"/>
<feature type="domain" description="Peptidase M12A" evidence="3">
    <location>
        <begin position="1"/>
        <end position="46"/>
    </location>
</feature>
<reference evidence="5" key="1">
    <citation type="submission" date="2025-08" db="UniProtKB">
        <authorList>
            <consortium name="RefSeq"/>
        </authorList>
    </citation>
    <scope>IDENTIFICATION</scope>
</reference>
<protein>
    <submittedName>
        <fullName evidence="5">Zinc metalloproteinase nas-15-like</fullName>
    </submittedName>
</protein>
<dbReference type="GO" id="GO:0004222">
    <property type="term" value="F:metalloendopeptidase activity"/>
    <property type="evidence" value="ECO:0007669"/>
    <property type="project" value="InterPro"/>
</dbReference>
<keyword evidence="4" id="KW-1185">Reference proteome</keyword>
<evidence type="ECO:0000256" key="2">
    <source>
        <dbReference type="PROSITE-ProRule" id="PRU01211"/>
    </source>
</evidence>
<dbReference type="PANTHER" id="PTHR10127:SF850">
    <property type="entry name" value="METALLOENDOPEPTIDASE"/>
    <property type="match status" value="1"/>
</dbReference>
<accession>A0A1S3DEC3</accession>
<dbReference type="GeneID" id="103517032"/>
<dbReference type="PaxDb" id="121845-A0A1S3DEC3"/>
<dbReference type="Proteomes" id="UP000079169">
    <property type="component" value="Unplaced"/>
</dbReference>
<proteinExistence type="predicted"/>
<gene>
    <name evidence="5" type="primary">LOC103517032</name>
</gene>
<dbReference type="RefSeq" id="XP_008480259.1">
    <property type="nucleotide sequence ID" value="XM_008482037.2"/>
</dbReference>
<dbReference type="Gene3D" id="3.40.390.10">
    <property type="entry name" value="Collagenase (Catalytic Domain)"/>
    <property type="match status" value="1"/>
</dbReference>
<evidence type="ECO:0000313" key="4">
    <source>
        <dbReference type="Proteomes" id="UP000079169"/>
    </source>
</evidence>
<evidence type="ECO:0000256" key="1">
    <source>
        <dbReference type="ARBA" id="ARBA00001947"/>
    </source>
</evidence>
<dbReference type="GO" id="GO:0006508">
    <property type="term" value="P:proteolysis"/>
    <property type="evidence" value="ECO:0007669"/>
    <property type="project" value="InterPro"/>
</dbReference>
<dbReference type="InterPro" id="IPR001506">
    <property type="entry name" value="Peptidase_M12A"/>
</dbReference>
<organism evidence="4 5">
    <name type="scientific">Diaphorina citri</name>
    <name type="common">Asian citrus psyllid</name>
    <dbReference type="NCBI Taxonomy" id="121845"/>
    <lineage>
        <taxon>Eukaryota</taxon>
        <taxon>Metazoa</taxon>
        <taxon>Ecdysozoa</taxon>
        <taxon>Arthropoda</taxon>
        <taxon>Hexapoda</taxon>
        <taxon>Insecta</taxon>
        <taxon>Pterygota</taxon>
        <taxon>Neoptera</taxon>
        <taxon>Paraneoptera</taxon>
        <taxon>Hemiptera</taxon>
        <taxon>Sternorrhyncha</taxon>
        <taxon>Psylloidea</taxon>
        <taxon>Psyllidae</taxon>
        <taxon>Diaphorininae</taxon>
        <taxon>Diaphorina</taxon>
    </lineage>
</organism>
<dbReference type="AlphaFoldDB" id="A0A1S3DEC3"/>
<evidence type="ECO:0000313" key="5">
    <source>
        <dbReference type="RefSeq" id="XP_008480259.1"/>
    </source>
</evidence>
<dbReference type="PANTHER" id="PTHR10127">
    <property type="entry name" value="DISCOIDIN, CUB, EGF, LAMININ , AND ZINC METALLOPROTEASE DOMAIN CONTAINING"/>
    <property type="match status" value="1"/>
</dbReference>
<dbReference type="KEGG" id="dci:103517032"/>
<dbReference type="Pfam" id="PF01400">
    <property type="entry name" value="Astacin"/>
    <property type="match status" value="1"/>
</dbReference>
<dbReference type="InterPro" id="IPR024079">
    <property type="entry name" value="MetalloPept_cat_dom_sf"/>
</dbReference>
<comment type="caution">
    <text evidence="2">Lacks conserved residue(s) required for the propagation of feature annotation.</text>
</comment>
<comment type="cofactor">
    <cofactor evidence="1">
        <name>Zn(2+)</name>
        <dbReference type="ChEBI" id="CHEBI:29105"/>
    </cofactor>
</comment>
<dbReference type="PROSITE" id="PS51864">
    <property type="entry name" value="ASTACIN"/>
    <property type="match status" value="1"/>
</dbReference>